<feature type="transmembrane region" description="Helical" evidence="7">
    <location>
        <begin position="239"/>
        <end position="258"/>
    </location>
</feature>
<dbReference type="Pfam" id="PF01529">
    <property type="entry name" value="DHHC"/>
    <property type="match status" value="1"/>
</dbReference>
<evidence type="ECO:0000256" key="6">
    <source>
        <dbReference type="ARBA" id="ARBA00023315"/>
    </source>
</evidence>
<evidence type="ECO:0000259" key="8">
    <source>
        <dbReference type="Pfam" id="PF01529"/>
    </source>
</evidence>
<dbReference type="PANTHER" id="PTHR22883">
    <property type="entry name" value="ZINC FINGER DHHC DOMAIN CONTAINING PROTEIN"/>
    <property type="match status" value="1"/>
</dbReference>
<dbReference type="InterPro" id="IPR001594">
    <property type="entry name" value="Palmitoyltrfase_DHHC"/>
</dbReference>
<evidence type="ECO:0000256" key="1">
    <source>
        <dbReference type="ARBA" id="ARBA00004141"/>
    </source>
</evidence>
<protein>
    <recommendedName>
        <fullName evidence="7">Palmitoyltransferase</fullName>
        <ecNumber evidence="7">2.3.1.225</ecNumber>
    </recommendedName>
</protein>
<evidence type="ECO:0000313" key="9">
    <source>
        <dbReference type="EMBL" id="CAD9857919.1"/>
    </source>
</evidence>
<dbReference type="GO" id="GO:0005783">
    <property type="term" value="C:endoplasmic reticulum"/>
    <property type="evidence" value="ECO:0007669"/>
    <property type="project" value="TreeGrafter"/>
</dbReference>
<keyword evidence="6 7" id="KW-0012">Acyltransferase</keyword>
<evidence type="ECO:0000256" key="2">
    <source>
        <dbReference type="ARBA" id="ARBA00022679"/>
    </source>
</evidence>
<comment type="domain">
    <text evidence="7">The DHHC domain is required for palmitoyltransferase activity.</text>
</comment>
<feature type="transmembrane region" description="Helical" evidence="7">
    <location>
        <begin position="20"/>
        <end position="42"/>
    </location>
</feature>
<name>A0A7S2XXS5_9STRA</name>
<feature type="transmembrane region" description="Helical" evidence="7">
    <location>
        <begin position="197"/>
        <end position="219"/>
    </location>
</feature>
<keyword evidence="4 7" id="KW-1133">Transmembrane helix</keyword>
<dbReference type="GO" id="GO:0019706">
    <property type="term" value="F:protein-cysteine S-palmitoyltransferase activity"/>
    <property type="evidence" value="ECO:0007669"/>
    <property type="project" value="UniProtKB-EC"/>
</dbReference>
<accession>A0A7S2XXS5</accession>
<comment type="catalytic activity">
    <reaction evidence="7">
        <text>L-cysteinyl-[protein] + hexadecanoyl-CoA = S-hexadecanoyl-L-cysteinyl-[protein] + CoA</text>
        <dbReference type="Rhea" id="RHEA:36683"/>
        <dbReference type="Rhea" id="RHEA-COMP:10131"/>
        <dbReference type="Rhea" id="RHEA-COMP:11032"/>
        <dbReference type="ChEBI" id="CHEBI:29950"/>
        <dbReference type="ChEBI" id="CHEBI:57287"/>
        <dbReference type="ChEBI" id="CHEBI:57379"/>
        <dbReference type="ChEBI" id="CHEBI:74151"/>
        <dbReference type="EC" id="2.3.1.225"/>
    </reaction>
</comment>
<dbReference type="GO" id="GO:0016020">
    <property type="term" value="C:membrane"/>
    <property type="evidence" value="ECO:0007669"/>
    <property type="project" value="UniProtKB-SubCell"/>
</dbReference>
<organism evidence="9">
    <name type="scientific">Fibrocapsa japonica</name>
    <dbReference type="NCBI Taxonomy" id="94617"/>
    <lineage>
        <taxon>Eukaryota</taxon>
        <taxon>Sar</taxon>
        <taxon>Stramenopiles</taxon>
        <taxon>Ochrophyta</taxon>
        <taxon>Raphidophyceae</taxon>
        <taxon>Chattonellales</taxon>
        <taxon>Chattonellaceae</taxon>
        <taxon>Fibrocapsa</taxon>
    </lineage>
</organism>
<dbReference type="PROSITE" id="PS50216">
    <property type="entry name" value="DHHC"/>
    <property type="match status" value="1"/>
</dbReference>
<evidence type="ECO:0000256" key="4">
    <source>
        <dbReference type="ARBA" id="ARBA00022989"/>
    </source>
</evidence>
<dbReference type="EMBL" id="HBHR01001247">
    <property type="protein sequence ID" value="CAD9857919.1"/>
    <property type="molecule type" value="Transcribed_RNA"/>
</dbReference>
<sequence>MRSTLNARTVLPARGFPPAFFLLPALGVLVGSLGWSYGLMAWGLVCYLSSGLVVRAMMQSDNYVQFGAAYSVVCICWLGYWVYLSPVASLLTNFLQAVLCFLMNYYMIQSFRTDPGSPSRPGGDWTDGPTLKPGQAQQLVHSILSNNQKLASSLCVTCMVRKQPRQHHCRSCRKCVERFDHHCPFVANCVGRRNHRYFVGFLFWTCLSLIMWMVLFYYYMYTFCPARVAVWGGLKWLFAAKRALAFCFLASGSSLLWVSPLLLQQIYLVCVGATTYDLIKGKLGFGRPSFKVMCYTFIAFLRGYHEKAQLNDESADPLLMV</sequence>
<comment type="similarity">
    <text evidence="7">Belongs to the DHHC palmitoyltransferase family.</text>
</comment>
<gene>
    <name evidence="9" type="ORF">FJAP1339_LOCUS435</name>
</gene>
<proteinExistence type="inferred from homology"/>
<dbReference type="PANTHER" id="PTHR22883:SF452">
    <property type="entry name" value="PALMITOYLTRANSFERASE"/>
    <property type="match status" value="1"/>
</dbReference>
<feature type="domain" description="Palmitoyltransferase DHHC" evidence="8">
    <location>
        <begin position="152"/>
        <end position="280"/>
    </location>
</feature>
<keyword evidence="3 7" id="KW-0812">Transmembrane</keyword>
<dbReference type="GO" id="GO:0005794">
    <property type="term" value="C:Golgi apparatus"/>
    <property type="evidence" value="ECO:0007669"/>
    <property type="project" value="TreeGrafter"/>
</dbReference>
<evidence type="ECO:0000256" key="7">
    <source>
        <dbReference type="RuleBase" id="RU079119"/>
    </source>
</evidence>
<reference evidence="9" key="1">
    <citation type="submission" date="2021-01" db="EMBL/GenBank/DDBJ databases">
        <authorList>
            <person name="Corre E."/>
            <person name="Pelletier E."/>
            <person name="Niang G."/>
            <person name="Scheremetjew M."/>
            <person name="Finn R."/>
            <person name="Kale V."/>
            <person name="Holt S."/>
            <person name="Cochrane G."/>
            <person name="Meng A."/>
            <person name="Brown T."/>
            <person name="Cohen L."/>
        </authorList>
    </citation>
    <scope>NUCLEOTIDE SEQUENCE</scope>
    <source>
        <strain evidence="9">CCMP1661</strain>
    </source>
</reference>
<dbReference type="InterPro" id="IPR039859">
    <property type="entry name" value="PFA4/ZDH16/20/ERF2-like"/>
</dbReference>
<evidence type="ECO:0000256" key="3">
    <source>
        <dbReference type="ARBA" id="ARBA00022692"/>
    </source>
</evidence>
<evidence type="ECO:0000256" key="5">
    <source>
        <dbReference type="ARBA" id="ARBA00023136"/>
    </source>
</evidence>
<dbReference type="GO" id="GO:0006612">
    <property type="term" value="P:protein targeting to membrane"/>
    <property type="evidence" value="ECO:0007669"/>
    <property type="project" value="TreeGrafter"/>
</dbReference>
<keyword evidence="5 7" id="KW-0472">Membrane</keyword>
<keyword evidence="2 7" id="KW-0808">Transferase</keyword>
<feature type="transmembrane region" description="Helical" evidence="7">
    <location>
        <begin position="63"/>
        <end position="84"/>
    </location>
</feature>
<dbReference type="AlphaFoldDB" id="A0A7S2XXS5"/>
<comment type="subcellular location">
    <subcellularLocation>
        <location evidence="1">Membrane</location>
        <topology evidence="1">Multi-pass membrane protein</topology>
    </subcellularLocation>
</comment>
<dbReference type="EC" id="2.3.1.225" evidence="7"/>